<gene>
    <name evidence="1" type="ORF">KFL_002030115</name>
</gene>
<keyword evidence="2" id="KW-1185">Reference proteome</keyword>
<organism evidence="1 2">
    <name type="scientific">Klebsormidium nitens</name>
    <name type="common">Green alga</name>
    <name type="synonym">Ulothrix nitens</name>
    <dbReference type="NCBI Taxonomy" id="105231"/>
    <lineage>
        <taxon>Eukaryota</taxon>
        <taxon>Viridiplantae</taxon>
        <taxon>Streptophyta</taxon>
        <taxon>Klebsormidiophyceae</taxon>
        <taxon>Klebsormidiales</taxon>
        <taxon>Klebsormidiaceae</taxon>
        <taxon>Klebsormidium</taxon>
    </lineage>
</organism>
<name>A0A1Y1I5Q1_KLENI</name>
<dbReference type="OrthoDB" id="9978173at2759"/>
<evidence type="ECO:0000313" key="1">
    <source>
        <dbReference type="EMBL" id="GAQ84729.1"/>
    </source>
</evidence>
<accession>A0A1Y1I5Q1</accession>
<dbReference type="InterPro" id="IPR025533">
    <property type="entry name" value="DUF4419"/>
</dbReference>
<dbReference type="EMBL" id="DF237152">
    <property type="protein sequence ID" value="GAQ84729.1"/>
    <property type="molecule type" value="Genomic_DNA"/>
</dbReference>
<protein>
    <submittedName>
        <fullName evidence="1">Uncharacterized protein</fullName>
    </submittedName>
</protein>
<dbReference type="Pfam" id="PF14388">
    <property type="entry name" value="DUF4419"/>
    <property type="match status" value="1"/>
</dbReference>
<dbReference type="STRING" id="105231.A0A1Y1I5Q1"/>
<dbReference type="Proteomes" id="UP000054558">
    <property type="component" value="Unassembled WGS sequence"/>
</dbReference>
<reference evidence="1 2" key="1">
    <citation type="journal article" date="2014" name="Nat. Commun.">
        <title>Klebsormidium flaccidum genome reveals primary factors for plant terrestrial adaptation.</title>
        <authorList>
            <person name="Hori K."/>
            <person name="Maruyama F."/>
            <person name="Fujisawa T."/>
            <person name="Togashi T."/>
            <person name="Yamamoto N."/>
            <person name="Seo M."/>
            <person name="Sato S."/>
            <person name="Yamada T."/>
            <person name="Mori H."/>
            <person name="Tajima N."/>
            <person name="Moriyama T."/>
            <person name="Ikeuchi M."/>
            <person name="Watanabe M."/>
            <person name="Wada H."/>
            <person name="Kobayashi K."/>
            <person name="Saito M."/>
            <person name="Masuda T."/>
            <person name="Sasaki-Sekimoto Y."/>
            <person name="Mashiguchi K."/>
            <person name="Awai K."/>
            <person name="Shimojima M."/>
            <person name="Masuda S."/>
            <person name="Iwai M."/>
            <person name="Nobusawa T."/>
            <person name="Narise T."/>
            <person name="Kondo S."/>
            <person name="Saito H."/>
            <person name="Sato R."/>
            <person name="Murakawa M."/>
            <person name="Ihara Y."/>
            <person name="Oshima-Yamada Y."/>
            <person name="Ohtaka K."/>
            <person name="Satoh M."/>
            <person name="Sonobe K."/>
            <person name="Ishii M."/>
            <person name="Ohtani R."/>
            <person name="Kanamori-Sato M."/>
            <person name="Honoki R."/>
            <person name="Miyazaki D."/>
            <person name="Mochizuki H."/>
            <person name="Umetsu J."/>
            <person name="Higashi K."/>
            <person name="Shibata D."/>
            <person name="Kamiya Y."/>
            <person name="Sato N."/>
            <person name="Nakamura Y."/>
            <person name="Tabata S."/>
            <person name="Ida S."/>
            <person name="Kurokawa K."/>
            <person name="Ohta H."/>
        </authorList>
    </citation>
    <scope>NUCLEOTIDE SEQUENCE [LARGE SCALE GENOMIC DNA]</scope>
    <source>
        <strain evidence="1 2">NIES-2285</strain>
    </source>
</reference>
<dbReference type="PANTHER" id="PTHR31252:SF11">
    <property type="entry name" value="DUF4419 DOMAIN-CONTAINING PROTEIN"/>
    <property type="match status" value="1"/>
</dbReference>
<sequence>MRAAGPIDIMAQQSSSTQVVASHRVAKPLKPYTQPDHSPSQEPELREVLVYSLREHMTLEGHPNNERFNDAEVFDCSKAMVVKGGAGKFHKLESGLLGAIEMAYAGGHCLHLRPDDIWLAIAQGVSAHLSHEKNAEKYRNVFVDHQGKEDIVVDCTDFLTGE</sequence>
<evidence type="ECO:0000313" key="2">
    <source>
        <dbReference type="Proteomes" id="UP000054558"/>
    </source>
</evidence>
<proteinExistence type="predicted"/>
<dbReference type="PANTHER" id="PTHR31252">
    <property type="entry name" value="DUF4419 DOMAIN-CONTAINING PROTEIN"/>
    <property type="match status" value="1"/>
</dbReference>
<dbReference type="AlphaFoldDB" id="A0A1Y1I5Q1"/>